<reference evidence="2 3" key="1">
    <citation type="submission" date="2018-07" db="EMBL/GenBank/DDBJ databases">
        <title>Section-level genome sequencing of Aspergillus section Nigri to investigate inter- and intra-species variation.</title>
        <authorList>
            <consortium name="DOE Joint Genome Institute"/>
            <person name="Vesth T.C."/>
            <person name="Nybo J.L."/>
            <person name="Theobald S."/>
            <person name="Frisvad J.C."/>
            <person name="Larsen T.O."/>
            <person name="Nielsen K.F."/>
            <person name="Hoof J.B."/>
            <person name="Brandl J."/>
            <person name="Salamov A."/>
            <person name="Riley R."/>
            <person name="Gladden J.M."/>
            <person name="Phatale P."/>
            <person name="Nielsen M.T."/>
            <person name="Lyhne E.K."/>
            <person name="Kogle M.E."/>
            <person name="Strasser K."/>
            <person name="McDonnell E."/>
            <person name="Barry K."/>
            <person name="Clum A."/>
            <person name="Chen C."/>
            <person name="Nolan M."/>
            <person name="Sandor L."/>
            <person name="Kuo A."/>
            <person name="Lipzen A."/>
            <person name="Hainaut M."/>
            <person name="Drula E."/>
            <person name="Tsang A."/>
            <person name="Magnuson J.K."/>
            <person name="Henrissat B."/>
            <person name="Wiebenga A."/>
            <person name="Simmons B.A."/>
            <person name="Makela M.R."/>
            <person name="De vries R.P."/>
            <person name="Grigoriev I.V."/>
            <person name="Mortensen U.H."/>
            <person name="Baker S.E."/>
            <person name="Andersen M.R."/>
        </authorList>
    </citation>
    <scope>NUCLEOTIDE SEQUENCE [LARGE SCALE GENOMIC DNA]</scope>
    <source>
        <strain evidence="2 3">ATCC 13157</strain>
    </source>
</reference>
<feature type="region of interest" description="Disordered" evidence="1">
    <location>
        <begin position="110"/>
        <end position="138"/>
    </location>
</feature>
<dbReference type="EMBL" id="KZ851847">
    <property type="protein sequence ID" value="RDK45792.1"/>
    <property type="molecule type" value="Genomic_DNA"/>
</dbReference>
<proteinExistence type="predicted"/>
<gene>
    <name evidence="2" type="ORF">M752DRAFT_263392</name>
</gene>
<feature type="compositionally biased region" description="Acidic residues" evidence="1">
    <location>
        <begin position="122"/>
        <end position="132"/>
    </location>
</feature>
<accession>A0A370PUC4</accession>
<dbReference type="AlphaFoldDB" id="A0A370PUC4"/>
<keyword evidence="3" id="KW-1185">Reference proteome</keyword>
<name>A0A370PUC4_ASPPH</name>
<dbReference type="Proteomes" id="UP000254937">
    <property type="component" value="Unassembled WGS sequence"/>
</dbReference>
<protein>
    <submittedName>
        <fullName evidence="2">Uncharacterized protein</fullName>
    </submittedName>
</protein>
<evidence type="ECO:0000313" key="3">
    <source>
        <dbReference type="Proteomes" id="UP000254937"/>
    </source>
</evidence>
<evidence type="ECO:0000313" key="2">
    <source>
        <dbReference type="EMBL" id="RDK45792.1"/>
    </source>
</evidence>
<sequence>MATDMAITCAYHPRIYNGFIPESLQVSQIHGVLEDGGRYHMQTPLQQGFPSDSENELLSICLVMLGRLMSSPGAEVWMITGRVGAGSPNRSKAKRKEQMRYFQLLGRFGSPPSHGDQGVQEEMTDVDEEETSDRDVGDPMFRNSFRPLACIMITCISNEVRVNEDALEDKQWSNLIDWDAVTNQATATTYFNHSISGIVCFLVLLHRPEFSRHVSKTKSRWTVA</sequence>
<organism evidence="2 3">
    <name type="scientific">Aspergillus phoenicis ATCC 13157</name>
    <dbReference type="NCBI Taxonomy" id="1353007"/>
    <lineage>
        <taxon>Eukaryota</taxon>
        <taxon>Fungi</taxon>
        <taxon>Dikarya</taxon>
        <taxon>Ascomycota</taxon>
        <taxon>Pezizomycotina</taxon>
        <taxon>Eurotiomycetes</taxon>
        <taxon>Eurotiomycetidae</taxon>
        <taxon>Eurotiales</taxon>
        <taxon>Aspergillaceae</taxon>
        <taxon>Aspergillus</taxon>
    </lineage>
</organism>
<evidence type="ECO:0000256" key="1">
    <source>
        <dbReference type="SAM" id="MobiDB-lite"/>
    </source>
</evidence>